<dbReference type="AlphaFoldDB" id="A0A9D4M138"/>
<proteinExistence type="predicted"/>
<gene>
    <name evidence="1" type="ORF">DPMN_030813</name>
</gene>
<protein>
    <submittedName>
        <fullName evidence="1">Uncharacterized protein</fullName>
    </submittedName>
</protein>
<evidence type="ECO:0000313" key="2">
    <source>
        <dbReference type="Proteomes" id="UP000828390"/>
    </source>
</evidence>
<comment type="caution">
    <text evidence="1">The sequence shown here is derived from an EMBL/GenBank/DDBJ whole genome shotgun (WGS) entry which is preliminary data.</text>
</comment>
<accession>A0A9D4M138</accession>
<name>A0A9D4M138_DREPO</name>
<keyword evidence="2" id="KW-1185">Reference proteome</keyword>
<organism evidence="1 2">
    <name type="scientific">Dreissena polymorpha</name>
    <name type="common">Zebra mussel</name>
    <name type="synonym">Mytilus polymorpha</name>
    <dbReference type="NCBI Taxonomy" id="45954"/>
    <lineage>
        <taxon>Eukaryota</taxon>
        <taxon>Metazoa</taxon>
        <taxon>Spiralia</taxon>
        <taxon>Lophotrochozoa</taxon>
        <taxon>Mollusca</taxon>
        <taxon>Bivalvia</taxon>
        <taxon>Autobranchia</taxon>
        <taxon>Heteroconchia</taxon>
        <taxon>Euheterodonta</taxon>
        <taxon>Imparidentia</taxon>
        <taxon>Neoheterodontei</taxon>
        <taxon>Myida</taxon>
        <taxon>Dreissenoidea</taxon>
        <taxon>Dreissenidae</taxon>
        <taxon>Dreissena</taxon>
    </lineage>
</organism>
<reference evidence="1" key="2">
    <citation type="submission" date="2020-11" db="EMBL/GenBank/DDBJ databases">
        <authorList>
            <person name="McCartney M.A."/>
            <person name="Auch B."/>
            <person name="Kono T."/>
            <person name="Mallez S."/>
            <person name="Becker A."/>
            <person name="Gohl D.M."/>
            <person name="Silverstein K.A.T."/>
            <person name="Koren S."/>
            <person name="Bechman K.B."/>
            <person name="Herman A."/>
            <person name="Abrahante J.E."/>
            <person name="Garbe J."/>
        </authorList>
    </citation>
    <scope>NUCLEOTIDE SEQUENCE</scope>
    <source>
        <strain evidence="1">Duluth1</strain>
        <tissue evidence="1">Whole animal</tissue>
    </source>
</reference>
<evidence type="ECO:0000313" key="1">
    <source>
        <dbReference type="EMBL" id="KAH3867681.1"/>
    </source>
</evidence>
<sequence length="63" mass="6930">MKQVLVGSQYCSHKAGAKFCESIAKTTKGEVVKKILNCSWCSLSCDGTTEFTGEDMEFKSKMV</sequence>
<dbReference type="Proteomes" id="UP000828390">
    <property type="component" value="Unassembled WGS sequence"/>
</dbReference>
<dbReference type="EMBL" id="JAIWYP010000002">
    <property type="protein sequence ID" value="KAH3867681.1"/>
    <property type="molecule type" value="Genomic_DNA"/>
</dbReference>
<reference evidence="1" key="1">
    <citation type="journal article" date="2019" name="bioRxiv">
        <title>The Genome of the Zebra Mussel, Dreissena polymorpha: A Resource for Invasive Species Research.</title>
        <authorList>
            <person name="McCartney M.A."/>
            <person name="Auch B."/>
            <person name="Kono T."/>
            <person name="Mallez S."/>
            <person name="Zhang Y."/>
            <person name="Obille A."/>
            <person name="Becker A."/>
            <person name="Abrahante J.E."/>
            <person name="Garbe J."/>
            <person name="Badalamenti J.P."/>
            <person name="Herman A."/>
            <person name="Mangelson H."/>
            <person name="Liachko I."/>
            <person name="Sullivan S."/>
            <person name="Sone E.D."/>
            <person name="Koren S."/>
            <person name="Silverstein K.A.T."/>
            <person name="Beckman K.B."/>
            <person name="Gohl D.M."/>
        </authorList>
    </citation>
    <scope>NUCLEOTIDE SEQUENCE</scope>
    <source>
        <strain evidence="1">Duluth1</strain>
        <tissue evidence="1">Whole animal</tissue>
    </source>
</reference>